<sequence length="283" mass="33624">MASAAMFLYENLNYYIENPTVPETKDWFMAGNPLKLITLLACYLLFCLRLGPWYMKDRKPYQLRNVIKIYNVFQILISLYLFYEGTIYIFFTDFNFYCKGVDDVDSPSRLRIAKTIWIYYIVKIIDLMDTVFFVLRKSDRQITSLHVHHHTLMPIATWVAIVFFPGGQGVLIGYINALVHAIMYTYYLLAGLGDKYKKYLWWKKYLTMLQLIQFTIIVVHNVNSLFYPCSFPFMLKLLCIFYGLVFLNMFGKFYYYNYVKSKNDKDIKNVPNKIKKSVINKTH</sequence>
<keyword evidence="5 10" id="KW-0276">Fatty acid metabolism</keyword>
<dbReference type="GeneID" id="113393266"/>
<dbReference type="EC" id="2.3.1.199" evidence="10"/>
<organism evidence="11 12">
    <name type="scientific">Vanessa tameamea</name>
    <name type="common">Kamehameha butterfly</name>
    <dbReference type="NCBI Taxonomy" id="334116"/>
    <lineage>
        <taxon>Eukaryota</taxon>
        <taxon>Metazoa</taxon>
        <taxon>Ecdysozoa</taxon>
        <taxon>Arthropoda</taxon>
        <taxon>Hexapoda</taxon>
        <taxon>Insecta</taxon>
        <taxon>Pterygota</taxon>
        <taxon>Neoptera</taxon>
        <taxon>Endopterygota</taxon>
        <taxon>Lepidoptera</taxon>
        <taxon>Glossata</taxon>
        <taxon>Ditrysia</taxon>
        <taxon>Papilionoidea</taxon>
        <taxon>Nymphalidae</taxon>
        <taxon>Nymphalinae</taxon>
        <taxon>Vanessa</taxon>
    </lineage>
</organism>
<protein>
    <recommendedName>
        <fullName evidence="10">Elongation of very long chain fatty acids protein</fullName>
        <ecNumber evidence="10">2.3.1.199</ecNumber>
    </recommendedName>
    <alternativeName>
        <fullName evidence="10">Very-long-chain 3-oxoacyl-CoA synthase</fullName>
    </alternativeName>
</protein>
<keyword evidence="8 10" id="KW-0472">Membrane</keyword>
<dbReference type="Pfam" id="PF01151">
    <property type="entry name" value="ELO"/>
    <property type="match status" value="1"/>
</dbReference>
<evidence type="ECO:0000256" key="10">
    <source>
        <dbReference type="RuleBase" id="RU361115"/>
    </source>
</evidence>
<proteinExistence type="inferred from homology"/>
<evidence type="ECO:0000256" key="5">
    <source>
        <dbReference type="ARBA" id="ARBA00022832"/>
    </source>
</evidence>
<feature type="transmembrane region" description="Helical" evidence="10">
    <location>
        <begin position="116"/>
        <end position="135"/>
    </location>
</feature>
<dbReference type="GO" id="GO:0042761">
    <property type="term" value="P:very long-chain fatty acid biosynthetic process"/>
    <property type="evidence" value="ECO:0007669"/>
    <property type="project" value="TreeGrafter"/>
</dbReference>
<keyword evidence="2 10" id="KW-0444">Lipid biosynthesis</keyword>
<feature type="transmembrane region" description="Helical" evidence="10">
    <location>
        <begin position="147"/>
        <end position="165"/>
    </location>
</feature>
<feature type="transmembrane region" description="Helical" evidence="10">
    <location>
        <begin position="205"/>
        <end position="227"/>
    </location>
</feature>
<dbReference type="OMA" id="FNFYCKG"/>
<dbReference type="RefSeq" id="XP_026485845.2">
    <property type="nucleotide sequence ID" value="XM_026630060.2"/>
</dbReference>
<evidence type="ECO:0000256" key="7">
    <source>
        <dbReference type="ARBA" id="ARBA00023098"/>
    </source>
</evidence>
<dbReference type="AlphaFoldDB" id="A0A8B8HMS0"/>
<dbReference type="InterPro" id="IPR002076">
    <property type="entry name" value="ELO_fam"/>
</dbReference>
<dbReference type="PANTHER" id="PTHR11157:SF28">
    <property type="entry name" value="ELONGATION OF VERY LONG CHAIN FATTY ACIDS PROTEIN"/>
    <property type="match status" value="1"/>
</dbReference>
<dbReference type="PANTHER" id="PTHR11157">
    <property type="entry name" value="FATTY ACID ACYL TRANSFERASE-RELATED"/>
    <property type="match status" value="1"/>
</dbReference>
<evidence type="ECO:0000256" key="4">
    <source>
        <dbReference type="ARBA" id="ARBA00022692"/>
    </source>
</evidence>
<feature type="transmembrane region" description="Helical" evidence="10">
    <location>
        <begin position="27"/>
        <end position="48"/>
    </location>
</feature>
<keyword evidence="7 10" id="KW-0443">Lipid metabolism</keyword>
<evidence type="ECO:0000256" key="2">
    <source>
        <dbReference type="ARBA" id="ARBA00022516"/>
    </source>
</evidence>
<gene>
    <name evidence="12" type="primary">LOC113393266</name>
</gene>
<dbReference type="OrthoDB" id="434092at2759"/>
<feature type="transmembrane region" description="Helical" evidence="10">
    <location>
        <begin position="69"/>
        <end position="91"/>
    </location>
</feature>
<evidence type="ECO:0000256" key="6">
    <source>
        <dbReference type="ARBA" id="ARBA00022989"/>
    </source>
</evidence>
<feature type="transmembrane region" description="Helical" evidence="10">
    <location>
        <begin position="171"/>
        <end position="193"/>
    </location>
</feature>
<evidence type="ECO:0000256" key="3">
    <source>
        <dbReference type="ARBA" id="ARBA00022679"/>
    </source>
</evidence>
<keyword evidence="11" id="KW-1185">Reference proteome</keyword>
<evidence type="ECO:0000256" key="8">
    <source>
        <dbReference type="ARBA" id="ARBA00023136"/>
    </source>
</evidence>
<keyword evidence="3 10" id="KW-0808">Transferase</keyword>
<evidence type="ECO:0000256" key="9">
    <source>
        <dbReference type="ARBA" id="ARBA00023160"/>
    </source>
</evidence>
<comment type="subcellular location">
    <subcellularLocation>
        <location evidence="1">Membrane</location>
        <topology evidence="1">Multi-pass membrane protein</topology>
    </subcellularLocation>
</comment>
<dbReference type="Proteomes" id="UP001652626">
    <property type="component" value="Chromosome 6"/>
</dbReference>
<keyword evidence="6 10" id="KW-1133">Transmembrane helix</keyword>
<reference evidence="12" key="1">
    <citation type="submission" date="2025-08" db="UniProtKB">
        <authorList>
            <consortium name="RefSeq"/>
        </authorList>
    </citation>
    <scope>IDENTIFICATION</scope>
    <source>
        <tissue evidence="12">Whole body</tissue>
    </source>
</reference>
<dbReference type="GO" id="GO:0009922">
    <property type="term" value="F:fatty acid elongase activity"/>
    <property type="evidence" value="ECO:0007669"/>
    <property type="project" value="UniProtKB-EC"/>
</dbReference>
<dbReference type="GO" id="GO:0005789">
    <property type="term" value="C:endoplasmic reticulum membrane"/>
    <property type="evidence" value="ECO:0007669"/>
    <property type="project" value="TreeGrafter"/>
</dbReference>
<keyword evidence="4 10" id="KW-0812">Transmembrane</keyword>
<comment type="catalytic activity">
    <reaction evidence="10">
        <text>a very-long-chain acyl-CoA + malonyl-CoA + H(+) = a very-long-chain 3-oxoacyl-CoA + CO2 + CoA</text>
        <dbReference type="Rhea" id="RHEA:32727"/>
        <dbReference type="ChEBI" id="CHEBI:15378"/>
        <dbReference type="ChEBI" id="CHEBI:16526"/>
        <dbReference type="ChEBI" id="CHEBI:57287"/>
        <dbReference type="ChEBI" id="CHEBI:57384"/>
        <dbReference type="ChEBI" id="CHEBI:90725"/>
        <dbReference type="ChEBI" id="CHEBI:90736"/>
        <dbReference type="EC" id="2.3.1.199"/>
    </reaction>
</comment>
<dbReference type="GO" id="GO:0034626">
    <property type="term" value="P:fatty acid elongation, polyunsaturated fatty acid"/>
    <property type="evidence" value="ECO:0007669"/>
    <property type="project" value="TreeGrafter"/>
</dbReference>
<dbReference type="GO" id="GO:0019367">
    <property type="term" value="P:fatty acid elongation, saturated fatty acid"/>
    <property type="evidence" value="ECO:0007669"/>
    <property type="project" value="TreeGrafter"/>
</dbReference>
<evidence type="ECO:0000313" key="12">
    <source>
        <dbReference type="RefSeq" id="XP_026485845.2"/>
    </source>
</evidence>
<name>A0A8B8HMS0_VANTA</name>
<keyword evidence="9 10" id="KW-0275">Fatty acid biosynthesis</keyword>
<evidence type="ECO:0000313" key="11">
    <source>
        <dbReference type="Proteomes" id="UP001652626"/>
    </source>
</evidence>
<dbReference type="GO" id="GO:0030148">
    <property type="term" value="P:sphingolipid biosynthetic process"/>
    <property type="evidence" value="ECO:0007669"/>
    <property type="project" value="TreeGrafter"/>
</dbReference>
<feature type="transmembrane region" description="Helical" evidence="10">
    <location>
        <begin position="233"/>
        <end position="255"/>
    </location>
</feature>
<comment type="similarity">
    <text evidence="10">Belongs to the ELO family.</text>
</comment>
<dbReference type="GO" id="GO:0034625">
    <property type="term" value="P:fatty acid elongation, monounsaturated fatty acid"/>
    <property type="evidence" value="ECO:0007669"/>
    <property type="project" value="TreeGrafter"/>
</dbReference>
<evidence type="ECO:0000256" key="1">
    <source>
        <dbReference type="ARBA" id="ARBA00004141"/>
    </source>
</evidence>
<accession>A0A8B8HMS0</accession>